<keyword evidence="2" id="KW-0812">Transmembrane</keyword>
<dbReference type="HOGENOM" id="CLU_1406791_0_0_7"/>
<name>B8DMA1_NITV9</name>
<sequence length="193" mass="21907">MDGHESRFDRRSGWGRGGRKCPNGASRDGNGFDRDGSGRTGWHGDCSCRDGARQEDAWDTLRGGRDAWHDRGPRTLYRARDGKLMGVCKGLAQHFGMSVFMVRALFVAAALFTGFWPVVGLYVLAGLVMKPRPVLQPADAGERDFYGSYVSSRGEALRRLKEKFDRLEGRIRRMEDVVTRRDFDWDRRFGAQR</sequence>
<accession>B8DMA1</accession>
<dbReference type="AlphaFoldDB" id="B8DMA1"/>
<dbReference type="Pfam" id="PF04024">
    <property type="entry name" value="PspC"/>
    <property type="match status" value="1"/>
</dbReference>
<evidence type="ECO:0000313" key="4">
    <source>
        <dbReference type="EMBL" id="ACL08745.1"/>
    </source>
</evidence>
<dbReference type="InterPro" id="IPR014320">
    <property type="entry name" value="Phageshock_PspC"/>
</dbReference>
<dbReference type="eggNOG" id="COG1983">
    <property type="taxonomic scope" value="Bacteria"/>
</dbReference>
<gene>
    <name evidence="4" type="ordered locus">DvMF_1801</name>
</gene>
<keyword evidence="2" id="KW-0472">Membrane</keyword>
<organism evidence="4">
    <name type="scientific">Nitratidesulfovibrio vulgaris (strain DSM 19637 / Miyazaki F)</name>
    <name type="common">Desulfovibrio vulgaris</name>
    <dbReference type="NCBI Taxonomy" id="883"/>
    <lineage>
        <taxon>Bacteria</taxon>
        <taxon>Pseudomonadati</taxon>
        <taxon>Thermodesulfobacteriota</taxon>
        <taxon>Desulfovibrionia</taxon>
        <taxon>Desulfovibrionales</taxon>
        <taxon>Desulfovibrionaceae</taxon>
        <taxon>Nitratidesulfovibrio</taxon>
    </lineage>
</organism>
<evidence type="ECO:0000256" key="1">
    <source>
        <dbReference type="SAM" id="MobiDB-lite"/>
    </source>
</evidence>
<dbReference type="NCBIfam" id="TIGR02978">
    <property type="entry name" value="phageshock_pspC"/>
    <property type="match status" value="1"/>
</dbReference>
<feature type="transmembrane region" description="Helical" evidence="2">
    <location>
        <begin position="104"/>
        <end position="125"/>
    </location>
</feature>
<dbReference type="KEGG" id="dvm:DvMF_1801"/>
<evidence type="ECO:0000259" key="3">
    <source>
        <dbReference type="Pfam" id="PF04024"/>
    </source>
</evidence>
<dbReference type="InterPro" id="IPR007168">
    <property type="entry name" value="Phageshock_PspC_N"/>
</dbReference>
<proteinExistence type="predicted"/>
<reference evidence="4" key="1">
    <citation type="submission" date="2008-10" db="EMBL/GenBank/DDBJ databases">
        <title>Complete sequence of Desulfovibrio vulgaris str. 'Miyazaki F'.</title>
        <authorList>
            <person name="Lucas S."/>
            <person name="Copeland A."/>
            <person name="Lapidus A."/>
            <person name="Glavina del Rio T."/>
            <person name="Dalin E."/>
            <person name="Tice H."/>
            <person name="Bruce D."/>
            <person name="Goodwin L."/>
            <person name="Pitluck S."/>
            <person name="Sims D."/>
            <person name="Brettin T."/>
            <person name="Detter J.C."/>
            <person name="Han C."/>
            <person name="Larimer F."/>
            <person name="Land M."/>
            <person name="Hauser L."/>
            <person name="Kyrpides N."/>
            <person name="Mikhailova N."/>
            <person name="Hazen T.C."/>
            <person name="Richardson P."/>
        </authorList>
    </citation>
    <scope>NUCLEOTIDE SEQUENCE</scope>
    <source>
        <strain evidence="4">Miyazaki F</strain>
    </source>
</reference>
<dbReference type="EMBL" id="CP001197">
    <property type="protein sequence ID" value="ACL08745.1"/>
    <property type="molecule type" value="Genomic_DNA"/>
</dbReference>
<feature type="domain" description="Phage shock protein PspC N-terminal" evidence="3">
    <location>
        <begin position="74"/>
        <end position="131"/>
    </location>
</feature>
<feature type="compositionally biased region" description="Basic and acidic residues" evidence="1">
    <location>
        <begin position="1"/>
        <end position="12"/>
    </location>
</feature>
<protein>
    <submittedName>
        <fullName evidence="4">Phage shock protein C, PspC</fullName>
    </submittedName>
</protein>
<evidence type="ECO:0000256" key="2">
    <source>
        <dbReference type="SAM" id="Phobius"/>
    </source>
</evidence>
<keyword evidence="2" id="KW-1133">Transmembrane helix</keyword>
<feature type="region of interest" description="Disordered" evidence="1">
    <location>
        <begin position="1"/>
        <end position="36"/>
    </location>
</feature>
<dbReference type="STRING" id="883.DvMF_1801"/>